<proteinExistence type="predicted"/>
<dbReference type="AlphaFoldDB" id="A0A9D4VIB3"/>
<evidence type="ECO:0000313" key="3">
    <source>
        <dbReference type="Proteomes" id="UP001058974"/>
    </source>
</evidence>
<name>A0A9D4VIB3_PEA</name>
<organism evidence="2 3">
    <name type="scientific">Pisum sativum</name>
    <name type="common">Garden pea</name>
    <name type="synonym">Lathyrus oleraceus</name>
    <dbReference type="NCBI Taxonomy" id="3888"/>
    <lineage>
        <taxon>Eukaryota</taxon>
        <taxon>Viridiplantae</taxon>
        <taxon>Streptophyta</taxon>
        <taxon>Embryophyta</taxon>
        <taxon>Tracheophyta</taxon>
        <taxon>Spermatophyta</taxon>
        <taxon>Magnoliopsida</taxon>
        <taxon>eudicotyledons</taxon>
        <taxon>Gunneridae</taxon>
        <taxon>Pentapetalae</taxon>
        <taxon>rosids</taxon>
        <taxon>fabids</taxon>
        <taxon>Fabales</taxon>
        <taxon>Fabaceae</taxon>
        <taxon>Papilionoideae</taxon>
        <taxon>50 kb inversion clade</taxon>
        <taxon>NPAAA clade</taxon>
        <taxon>Hologalegina</taxon>
        <taxon>IRL clade</taxon>
        <taxon>Fabeae</taxon>
        <taxon>Lathyrus</taxon>
    </lineage>
</organism>
<protein>
    <submittedName>
        <fullName evidence="2">Uncharacterized protein</fullName>
    </submittedName>
</protein>
<evidence type="ECO:0000256" key="1">
    <source>
        <dbReference type="SAM" id="MobiDB-lite"/>
    </source>
</evidence>
<feature type="region of interest" description="Disordered" evidence="1">
    <location>
        <begin position="100"/>
        <end position="124"/>
    </location>
</feature>
<dbReference type="EMBL" id="JAMSHJ010000007">
    <property type="protein sequence ID" value="KAI5383296.1"/>
    <property type="molecule type" value="Genomic_DNA"/>
</dbReference>
<evidence type="ECO:0000313" key="2">
    <source>
        <dbReference type="EMBL" id="KAI5383296.1"/>
    </source>
</evidence>
<dbReference type="Proteomes" id="UP001058974">
    <property type="component" value="Chromosome 7"/>
</dbReference>
<dbReference type="Gramene" id="Psat07G0062800-T1">
    <property type="protein sequence ID" value="KAI5383296.1"/>
    <property type="gene ID" value="KIW84_070628"/>
</dbReference>
<gene>
    <name evidence="2" type="ORF">KIW84_070628</name>
</gene>
<reference evidence="2 3" key="1">
    <citation type="journal article" date="2022" name="Nat. Genet.">
        <title>Improved pea reference genome and pan-genome highlight genomic features and evolutionary characteristics.</title>
        <authorList>
            <person name="Yang T."/>
            <person name="Liu R."/>
            <person name="Luo Y."/>
            <person name="Hu S."/>
            <person name="Wang D."/>
            <person name="Wang C."/>
            <person name="Pandey M.K."/>
            <person name="Ge S."/>
            <person name="Xu Q."/>
            <person name="Li N."/>
            <person name="Li G."/>
            <person name="Huang Y."/>
            <person name="Saxena R.K."/>
            <person name="Ji Y."/>
            <person name="Li M."/>
            <person name="Yan X."/>
            <person name="He Y."/>
            <person name="Liu Y."/>
            <person name="Wang X."/>
            <person name="Xiang C."/>
            <person name="Varshney R.K."/>
            <person name="Ding H."/>
            <person name="Gao S."/>
            <person name="Zong X."/>
        </authorList>
    </citation>
    <scope>NUCLEOTIDE SEQUENCE [LARGE SCALE GENOMIC DNA]</scope>
    <source>
        <strain evidence="2 3">cv. Zhongwan 6</strain>
    </source>
</reference>
<feature type="compositionally biased region" description="Low complexity" evidence="1">
    <location>
        <begin position="109"/>
        <end position="124"/>
    </location>
</feature>
<accession>A0A9D4VIB3</accession>
<sequence>MPRLTSSGFSKRVVCQFCDKLGHIAKVCYKLHGYPPKNQPPTALHIMAMPSGASYWIFDSGASHHITNELDNLHLSQPYTGPDQLLVGDGSGHTISNIGNDTHTPNLVTTPIGTPNTSTTPTTETNQIITRSKNNIFKQKRMYTASKHPLSENLEPSNFREAMKHAHWRKAIADEFEALIRNGTFSLVPPKAGKTLLDVDGYFV</sequence>
<keyword evidence="3" id="KW-1185">Reference proteome</keyword>
<comment type="caution">
    <text evidence="2">The sequence shown here is derived from an EMBL/GenBank/DDBJ whole genome shotgun (WGS) entry which is preliminary data.</text>
</comment>